<comment type="similarity">
    <text evidence="15">Belongs to the DOCK family.</text>
</comment>
<feature type="compositionally biased region" description="Basic and acidic residues" evidence="17">
    <location>
        <begin position="2225"/>
        <end position="2239"/>
    </location>
</feature>
<evidence type="ECO:0000256" key="4">
    <source>
        <dbReference type="ARBA" id="ARBA00022553"/>
    </source>
</evidence>
<evidence type="ECO:0000256" key="10">
    <source>
        <dbReference type="ARBA" id="ARBA00022824"/>
    </source>
</evidence>
<dbReference type="PROSITE" id="PS50067">
    <property type="entry name" value="KINESIN_MOTOR_2"/>
    <property type="match status" value="1"/>
</dbReference>
<comment type="subcellular location">
    <subcellularLocation>
        <location evidence="1">Endoplasmic reticulum membrane</location>
        <topology evidence="1">Multi-pass membrane protein</topology>
    </subcellularLocation>
</comment>
<feature type="compositionally biased region" description="Polar residues" evidence="17">
    <location>
        <begin position="3836"/>
        <end position="3846"/>
    </location>
</feature>
<comment type="similarity">
    <text evidence="3">Belongs to the ALG6/ALG8 glucosyltransferase family.</text>
</comment>
<feature type="transmembrane region" description="Helical" evidence="18">
    <location>
        <begin position="3581"/>
        <end position="3600"/>
    </location>
</feature>
<dbReference type="GO" id="GO:0005524">
    <property type="term" value="F:ATP binding"/>
    <property type="evidence" value="ECO:0007669"/>
    <property type="project" value="UniProtKB-UniRule"/>
</dbReference>
<comment type="pathway">
    <text evidence="2">Protein modification; protein glycosylation.</text>
</comment>
<dbReference type="Pfam" id="PF14429">
    <property type="entry name" value="DOCK-C2"/>
    <property type="match status" value="1"/>
</dbReference>
<dbReference type="GO" id="GO:0003777">
    <property type="term" value="F:microtubule motor activity"/>
    <property type="evidence" value="ECO:0007669"/>
    <property type="project" value="InterPro"/>
</dbReference>
<dbReference type="CDD" id="cd08696">
    <property type="entry name" value="C2_Dock-C"/>
    <property type="match status" value="1"/>
</dbReference>
<evidence type="ECO:0000256" key="9">
    <source>
        <dbReference type="ARBA" id="ARBA00022741"/>
    </source>
</evidence>
<keyword evidence="5" id="KW-0344">Guanine-nucleotide releasing factor</keyword>
<evidence type="ECO:0000256" key="18">
    <source>
        <dbReference type="SAM" id="Phobius"/>
    </source>
</evidence>
<keyword evidence="13 18" id="KW-0472">Membrane</keyword>
<dbReference type="PROSITE" id="PS51651">
    <property type="entry name" value="DOCKER"/>
    <property type="match status" value="1"/>
</dbReference>
<keyword evidence="16" id="KW-0175">Coiled coil</keyword>
<feature type="compositionally biased region" description="Low complexity" evidence="17">
    <location>
        <begin position="3107"/>
        <end position="3116"/>
    </location>
</feature>
<dbReference type="PROSITE" id="PS51650">
    <property type="entry name" value="C2_DOCK"/>
    <property type="match status" value="1"/>
</dbReference>
<feature type="coiled-coil region" evidence="16">
    <location>
        <begin position="1759"/>
        <end position="1874"/>
    </location>
</feature>
<dbReference type="InterPro" id="IPR046770">
    <property type="entry name" value="DOCKER_Lobe_B"/>
</dbReference>
<keyword evidence="23" id="KW-1185">Reference proteome</keyword>
<dbReference type="OrthoDB" id="47328at2759"/>
<evidence type="ECO:0000256" key="17">
    <source>
        <dbReference type="SAM" id="MobiDB-lite"/>
    </source>
</evidence>
<dbReference type="InterPro" id="IPR027357">
    <property type="entry name" value="DOCKER_dom"/>
</dbReference>
<evidence type="ECO:0000259" key="19">
    <source>
        <dbReference type="PROSITE" id="PS50067"/>
    </source>
</evidence>
<dbReference type="SUPFAM" id="SSF57997">
    <property type="entry name" value="Tropomyosin"/>
    <property type="match status" value="1"/>
</dbReference>
<feature type="region of interest" description="Disordered" evidence="17">
    <location>
        <begin position="541"/>
        <end position="575"/>
    </location>
</feature>
<dbReference type="Pfam" id="PF03155">
    <property type="entry name" value="Alg6_Alg8"/>
    <property type="match status" value="2"/>
</dbReference>
<evidence type="ECO:0000256" key="12">
    <source>
        <dbReference type="ARBA" id="ARBA00022989"/>
    </source>
</evidence>
<name>A0A232F6W3_9HYME</name>
<feature type="coiled-coil region" evidence="16">
    <location>
        <begin position="674"/>
        <end position="740"/>
    </location>
</feature>
<feature type="compositionally biased region" description="Basic and acidic residues" evidence="17">
    <location>
        <begin position="3806"/>
        <end position="3816"/>
    </location>
</feature>
<feature type="coiled-coil region" evidence="16">
    <location>
        <begin position="769"/>
        <end position="796"/>
    </location>
</feature>
<dbReference type="Proteomes" id="UP000215335">
    <property type="component" value="Unassembled WGS sequence"/>
</dbReference>
<evidence type="ECO:0000256" key="5">
    <source>
        <dbReference type="ARBA" id="ARBA00022658"/>
    </source>
</evidence>
<evidence type="ECO:0000256" key="11">
    <source>
        <dbReference type="ARBA" id="ARBA00022840"/>
    </source>
</evidence>
<dbReference type="GO" id="GO:0005085">
    <property type="term" value="F:guanyl-nucleotide exchange factor activity"/>
    <property type="evidence" value="ECO:0007669"/>
    <property type="project" value="UniProtKB-KW"/>
</dbReference>
<comment type="similarity">
    <text evidence="14">Belongs to the TRAFAC class myosin-kinesin ATPase superfamily. Kinesin family.</text>
</comment>
<dbReference type="InterPro" id="IPR019821">
    <property type="entry name" value="Kinesin_motor_CS"/>
</dbReference>
<evidence type="ECO:0000256" key="7">
    <source>
        <dbReference type="ARBA" id="ARBA00022679"/>
    </source>
</evidence>
<dbReference type="InterPro" id="IPR036961">
    <property type="entry name" value="Kinesin_motor_dom_sf"/>
</dbReference>
<dbReference type="EMBL" id="NNAY01000773">
    <property type="protein sequence ID" value="OXU26594.1"/>
    <property type="molecule type" value="Genomic_DNA"/>
</dbReference>
<dbReference type="PANTHER" id="PTHR23317">
    <property type="entry name" value="DEDICATOR OF CYTOKINESIS DOCK"/>
    <property type="match status" value="1"/>
</dbReference>
<dbReference type="PROSITE" id="PS00411">
    <property type="entry name" value="KINESIN_MOTOR_1"/>
    <property type="match status" value="1"/>
</dbReference>
<feature type="compositionally biased region" description="Basic and acidic residues" evidence="17">
    <location>
        <begin position="1221"/>
        <end position="1232"/>
    </location>
</feature>
<feature type="region of interest" description="Disordered" evidence="17">
    <location>
        <begin position="2216"/>
        <end position="2248"/>
    </location>
</feature>
<keyword evidence="12 18" id="KW-1133">Transmembrane helix</keyword>
<accession>A0A232F6W3</accession>
<dbReference type="GO" id="GO:0008017">
    <property type="term" value="F:microtubule binding"/>
    <property type="evidence" value="ECO:0007669"/>
    <property type="project" value="InterPro"/>
</dbReference>
<feature type="transmembrane region" description="Helical" evidence="18">
    <location>
        <begin position="3346"/>
        <end position="3365"/>
    </location>
</feature>
<dbReference type="GO" id="GO:0005789">
    <property type="term" value="C:endoplasmic reticulum membrane"/>
    <property type="evidence" value="ECO:0007669"/>
    <property type="project" value="UniProtKB-SubCell"/>
</dbReference>
<evidence type="ECO:0000259" key="20">
    <source>
        <dbReference type="PROSITE" id="PS51650"/>
    </source>
</evidence>
<dbReference type="Gene3D" id="2.60.40.150">
    <property type="entry name" value="C2 domain"/>
    <property type="match status" value="1"/>
</dbReference>
<dbReference type="CDD" id="cd01374">
    <property type="entry name" value="KISc_CENP_E"/>
    <property type="match status" value="1"/>
</dbReference>
<dbReference type="InterPro" id="IPR035892">
    <property type="entry name" value="C2_domain_sf"/>
</dbReference>
<feature type="compositionally biased region" description="Basic and acidic residues" evidence="17">
    <location>
        <begin position="3138"/>
        <end position="3148"/>
    </location>
</feature>
<keyword evidence="4" id="KW-0597">Phosphoprotein</keyword>
<feature type="region of interest" description="Disordered" evidence="17">
    <location>
        <begin position="1211"/>
        <end position="1232"/>
    </location>
</feature>
<dbReference type="GO" id="GO:0007264">
    <property type="term" value="P:small GTPase-mediated signal transduction"/>
    <property type="evidence" value="ECO:0007669"/>
    <property type="project" value="InterPro"/>
</dbReference>
<proteinExistence type="inferred from homology"/>
<dbReference type="FunFam" id="1.25.40.410:FF:000002">
    <property type="entry name" value="Dedicator of cytokinesis protein 7"/>
    <property type="match status" value="1"/>
</dbReference>
<dbReference type="STRING" id="543379.A0A232F6W3"/>
<feature type="region of interest" description="Disordered" evidence="17">
    <location>
        <begin position="2030"/>
        <end position="2071"/>
    </location>
</feature>
<dbReference type="SUPFAM" id="SSF52540">
    <property type="entry name" value="P-loop containing nucleoside triphosphate hydrolases"/>
    <property type="match status" value="1"/>
</dbReference>
<comment type="caution">
    <text evidence="22">The sequence shown here is derived from an EMBL/GenBank/DDBJ whole genome shotgun (WGS) entry which is preliminary data.</text>
</comment>
<feature type="compositionally biased region" description="Polar residues" evidence="17">
    <location>
        <begin position="2041"/>
        <end position="2071"/>
    </location>
</feature>
<dbReference type="Pfam" id="PF11878">
    <property type="entry name" value="DOCK_C-D_N"/>
    <property type="match status" value="1"/>
</dbReference>
<evidence type="ECO:0000256" key="8">
    <source>
        <dbReference type="ARBA" id="ARBA00022692"/>
    </source>
</evidence>
<dbReference type="Gene3D" id="1.25.40.410">
    <property type="match status" value="1"/>
</dbReference>
<feature type="compositionally biased region" description="Polar residues" evidence="17">
    <location>
        <begin position="556"/>
        <end position="572"/>
    </location>
</feature>
<feature type="region of interest" description="Disordered" evidence="17">
    <location>
        <begin position="3104"/>
        <end position="3162"/>
    </location>
</feature>
<dbReference type="InterPro" id="IPR046769">
    <property type="entry name" value="DOCKER_Lobe_A"/>
</dbReference>
<feature type="region of interest" description="Disordered" evidence="17">
    <location>
        <begin position="3806"/>
        <end position="3850"/>
    </location>
</feature>
<dbReference type="Pfam" id="PF06920">
    <property type="entry name" value="DHR-2_Lobe_A"/>
    <property type="match status" value="1"/>
</dbReference>
<keyword evidence="11 14" id="KW-0067">ATP-binding</keyword>
<feature type="coiled-coil region" evidence="16">
    <location>
        <begin position="1107"/>
        <end position="1134"/>
    </location>
</feature>
<dbReference type="GO" id="GO:0007018">
    <property type="term" value="P:microtubule-based movement"/>
    <property type="evidence" value="ECO:0007669"/>
    <property type="project" value="InterPro"/>
</dbReference>
<feature type="compositionally biased region" description="Basic and acidic residues" evidence="17">
    <location>
        <begin position="812"/>
        <end position="826"/>
    </location>
</feature>
<feature type="transmembrane region" description="Helical" evidence="18">
    <location>
        <begin position="3612"/>
        <end position="3630"/>
    </location>
</feature>
<dbReference type="Gene3D" id="3.40.850.10">
    <property type="entry name" value="Kinesin motor domain"/>
    <property type="match status" value="1"/>
</dbReference>
<evidence type="ECO:0000313" key="22">
    <source>
        <dbReference type="EMBL" id="OXU26594.1"/>
    </source>
</evidence>
<dbReference type="InterPro" id="IPR026791">
    <property type="entry name" value="DOCK"/>
</dbReference>
<evidence type="ECO:0000313" key="23">
    <source>
        <dbReference type="Proteomes" id="UP000215335"/>
    </source>
</evidence>
<feature type="domain" description="C2 DOCK-type" evidence="20">
    <location>
        <begin position="4217"/>
        <end position="4384"/>
    </location>
</feature>
<feature type="transmembrane region" description="Helical" evidence="18">
    <location>
        <begin position="3468"/>
        <end position="3484"/>
    </location>
</feature>
<evidence type="ECO:0000256" key="6">
    <source>
        <dbReference type="ARBA" id="ARBA00022676"/>
    </source>
</evidence>
<dbReference type="SMART" id="SM00129">
    <property type="entry name" value="KISc"/>
    <property type="match status" value="1"/>
</dbReference>
<organism evidence="22 23">
    <name type="scientific">Trichomalopsis sarcophagae</name>
    <dbReference type="NCBI Taxonomy" id="543379"/>
    <lineage>
        <taxon>Eukaryota</taxon>
        <taxon>Metazoa</taxon>
        <taxon>Ecdysozoa</taxon>
        <taxon>Arthropoda</taxon>
        <taxon>Hexapoda</taxon>
        <taxon>Insecta</taxon>
        <taxon>Pterygota</taxon>
        <taxon>Neoptera</taxon>
        <taxon>Endopterygota</taxon>
        <taxon>Hymenoptera</taxon>
        <taxon>Apocrita</taxon>
        <taxon>Proctotrupomorpha</taxon>
        <taxon>Chalcidoidea</taxon>
        <taxon>Pteromalidae</taxon>
        <taxon>Pteromalinae</taxon>
        <taxon>Trichomalopsis</taxon>
    </lineage>
</organism>
<keyword evidence="10" id="KW-0256">Endoplasmic reticulum</keyword>
<dbReference type="InterPro" id="IPR046773">
    <property type="entry name" value="DOCKER_Lobe_C"/>
</dbReference>
<sequence length="5659" mass="644377">MSDSIQVAIKVRPLIKREKDENLQIQWAVVDNAIVPVDPEKKRGEFCYQFDHIFAPEKTNNDVFETVVKPIVDAAVKGFNGTVFAYGQTSSGKTHTMLGTALELGVIPMAVERTFDSIADTSGREFLLRVSYLEIYNEKVNDLLDTSGTDLKLREDSNGLVQVLKCKEEIASSPEVIMSIMKKGDKNRRIGETDMNDRSSRSHTIFRITIESRDLSSDSDGAIQVSQLNLVDLAGSERARQTNATGERFKEGTHINMSLSTLGLVIKQLSESSDSTKYINFRDSKLTRLLQASLGGNAMTTIICAVTPAAFEETQCTLSFASRAKSVKNKPTVNEVMSDAVLLKRYKKQLAKLNEELEKLKNVNRIAEVEEMESKLQEKEHKLQETDRMNQLLEERIELLKNGIISADSATKEETNSKIPRSKRRRTWAGDRGLKNSRFSLGNLPTIKEMCTSPESKPNEKSDNIRKRKSIIQSVNFNEERFQTAFTDFEMELIKVAKEREEESDVTIDCVEERDSRKIKPRTGNRVQFQEDVEIYRLSSGSNWSEASTPDKRRSSSSQGDRTQETTTSPGTPKSVLRERLSYLTEEYKALQEFTTLERQIFSAQQDFDSPNEKQFMQNQIDGLLQRLQKYSSYQTELEEQLTLSLCCINGLSARTPDVLDLWKPSMFSDDRGEVDTISELKQLEKLLANLKSEQNNGERVLSPLEKELTENFNVCVKELEQVKSQKELLFKENTEIKKKLADESKKLQSANILMNTLRTDTDCLMEKLIQKNSELATLKERVVELEKTVEVEKSSTNVLEDSIRNNEQVSDESKSVPEASQDKNPEIARLNEIIEEKTHEIIKYRQFEEEIKLENERLQQSLDAYLKVERQSQECQTDIAQVQDSEITNLSEMIKNQTSSITAYQHLETELQQKVNHLQQCLDSVSKVEKSSQECQTDDVYSQRDDSLPVEQHKEISRLTEVIQEKILEITNLQQLDKEMRQEIERLRIESADPKVETKTEECQTLYFDIEEDAIRMKISAEKDMEISRLEGVIQEITLEITRYKKSEEDAKQEIERLQLLLGNAVNKTSEGCQTEDISDITSIDKDKSNEISGLLELIQLKSLEIERYQKSEEEMKMEIQQLQQCLANMKQVKKISVECQTKRLSEILDEADSIVTEDEEMQTDEREIKIVEQLKIIDKKTLELEEYRRLENTLRNEIEQLKHLHNQQRCQATSVESSETEHAHDDDTAEELTKLTKTVLEREAEIEQYKQNEQEIRKELEQLKQSLNCAQSSCNQEKDNEISKLSEVIEEKELEIIQSKQSEEEARKEVQRLQQCLDTIGNVERKSAECQTESVSTIEEHHHSEAMSEKVNEIERLSQVVKEKTQEVDAYKQSVEIKIQEIDHLRQCLENASKAEQTSQEIQTEEALTLDSELKAKELETSSQIKAYQEEIETLKNQAEISREGSTTAIAELEIKVTSLSEDLSAKLKNLEELNTLNTALKSGIDEKNYEILNLQQSFEIKVQELEQKIDAIVLERNELKEKIDAVHTNDVAYNFEREAANLRDMVDELKLENENLKLRLQSYEMKSNKNNLSISEKSISTATPVKTCAASSSSAFNSSVMSPIVKLEENTPPKHAIEKSVPKSLDDHSFVKPESVLMNDSKVSAPVGKDDKSFVQSQKKKFELESSSIFANLSYFDNMEVSQSSVQDSTSIFTAMDESKNISNMSANIDNSLASHVSQNATVVDVSVLHENNKDFSKSEDIQSLSVKVESAPLTMEDLEKIKVALEKENARLSYDLEKKIRETEEVQRVVSNVKQTLEELQQTIYILTNENMDMSKQLTEARENNSVVVSDFQREIDALTSRLAAITEEKVSLKNEIVLLNEQYENARATTPVITDDDMKHKFFEYQERIKTLTEENIELSTSLMDKIEELEKVKESKVQLYDHECTYKEKAEALAEKIDGLEKENIELSSDLTEQIEECDKLKETVDVMKQQLEAYAAQQSSNKTSDNDFEFFKQENARLTSELIEFRAKLTQLNRENANLSNNLALNNSDDHNESTSLSHGKTLNTSSIASESSVNEGNANDTHNISSMNEKVKSLQEQVEHLTMLNKKLGELKLTNCNQCAHLKELNESRRELKLEVKALNQKLADLQKKFQQKCADTEALRAKANEDLNASLSMMDSTLNGSIYDGVNVTVIEEKVQNLHSELEELKENHNKLSNQYKEKCNELEKLQYDNTLGSPPERKETKRSKADSSSRKSSSRIQNLQKDLEKLSNDLQELKKVNTNTSTALNKFMVERNETVQENESLKLSNEELKKECSAAQASALHQEEKVKLLEEELSTLYKRIEVANATEKEIQSQKLEIEVQLESLLKEKTELASSVHDAEEKFKKELEDCNARLHNYDKENNDLKNELQKLDDLVQQLKGKNESALEEKLKSEIESAKLRMMKEIGSLTSLSEAEQKTLPKKPVTDIFVSFLNAILSKEQEIIKRLQEEFERKIRKIEEEKQQSIDSAKRANIWAKTLETDNEKLQGDLTEQEHKNKNLQSIAHRLEENLKEAYHENQQLHNRISNLESDLNSLQNELDKKSRSNVERDSAISVAQEKERLAKTREEEWEDRLANEREKHAQEIEELNSQLELYRSTNDDLKNTVEGLDLEIEHLKNTINIKADDLATSLRRIEELQRELEQMEDIHHQLKSENLEKIKHVEDITGLLKIKCDLLTEYKTKVETMKPEYESLQAQIAERKIAIEKCKEEIHALKLENKKQADILQDKLNDEEIKSAGLNKQVAELKNKNTALYSTIEEFKDRCAELERENASLQRKVRNSTSKVRVENEMQELQDENRSLKNHLEGSYNRIKELQESKSQVQREMTEVQGQCELLEQELNTTKNALESLREKYNNVNLQKLREKYETLLREKNSIVLEVEEKKMLIASKDQKLVEFGIELDTLVKQKEALNHEILNVRKEKSLLESQITNLLDNMEKFKAGKLVADIEKDEAYKLIVEEKNQLSLELQNCRQEISELLTKNKELDEEMDDLVNHIHKQENEIAELHDRLITGSAGGSLEKLKTLEDENEKIKIDLRVTELNCSKLQAEIIRLNSDKEQLNSRIDDLNNKIGELESKNSSRCSSKSNSPTTQKGRRRYRRSDLYNQNRNLDLDNDTRDVTDTDSASATPTPPLINTIDEECRTCTELRNRIREMSLDLVSRNQKITMLEVQLQAENFPYQMKCNELQEQLLQIRTKNSELKLEAQKLQRALMKDSSRECQICRQKKLKKTEQAVQVNMDNKISMTGMSTGIVEDHIRLEKMERERNWMKDLCRSRARKIKELEQRIGELEGVKIINDQSCDNNITKSIKMEPIHRDKLLITTFILITCIKILLFPTYHSTDFEVHRNWLAITQSLPINEWYTNEKSQWTLDYPPLFAWFEYILSKVAFYFDPQMLKVDNLNYASNSTKYFQRASVVFTDLVFVYGVREVGETFCNSNQSFIMLTLLSLCNIGLLIIDHVHFQYNGFLLGVLLISLAKVSRISKEVLSRLFPFKRGLVHAYWAANAWAVYAGADKLLSVIWKKVGWLSNVKIASMTGGLVQEDNFTVLPTPTPLFTFIITFLLMLPALCSLFFNEKSYNNPKKFVRCVILCGLTSFMFGWHVHEKAVLTAIIPLCILATTEAKDARIFLLLSSAGHTALFPLLYPIELTPLKLILWFAYLSATVLLVKNQFDSNLLKSHEWIYMSLCEVVEPLDYEEFLAQHQTVLDRDPLKSILDFPPNDVELRVVKRKIRTEEPVVPSESIESVSPYVKRCIESFTSDWVVVHRKFRGRASPIARDRLVQETPRQDFEVDQEESNGSGSPNEEESDASQCGSSQDTPRGSWASLDLRHSQHDPLLPSLLDRVCPETIDQMNEQKRLEDRQEALFPLYALPTPSDDEWQEITLASEPCEPFAHKILVKCLQLKLELEVEPIFACLALYDSKEKKKVSENFYVDMNSEALKRMLGGHVAYSDPSTLARSCVMNISKPSPDLFLVIRLEKVLQGDISECAEPYLRDDKNKEKVRAAAAAACERLGRYRMPLAWTAIHLSGVIGGGGEADSTGSAGSLDRKSGGLEQWRKKVEPPTRRGSLERRSSDKRRSWSPDDLANCLDSFRPITLTVSSFFKQESERLRDEDLYKLLVELRRPGSNLKRLKCLPGILKLDLSPRPDELPRCLDPDLRRLTPYPDEKSRPVKEILEFPSEIVSPDLTYRNLLYVYPKEVNFSSRTGSARNIAVRVQLMGGEQEDEALTAIFGRSSCPEMTHEYYTSVSYHNKNPNFYDEIKIRLPADLSARHHLLFTFYHISCQKKAEQPNVETPVAYTWLPLLRDGHLQSGEFSLPAMLDPPPANYSYIAPDVLLPGTRWVDAHRGVFTLILEPVSSVHPQDKYIDRFLSLCGALELGQVPPRIGEAGMESELKSALLELARTSNTALIRSLPQIFDQLVSLLVRPPTLPSQPLNVAATVFEAIGLLVRNITNLQDGQVDAHGRHPLLTTYTAYQCFLPQMTQGSGVARAQSNPDLPIEDLEMEIHSRGLDRTASMRQDPIHMNNQCVPSSRRLLHEELALHWVVSTGQARELAITHSWFFLELIVRSMVVTLSEFGLLDSPRKTRFSPQFCDDVSTLIAALTTEVINRCGKDQRVASNLTASLGNFLSDLLSIMDRGFVLSLLRSTCCSLADATMQVPDSAALFALKLDLVRTVCSNEHYVALNLPFGTGYTSGSAPASPSPSTGSSGSLISTLVPGDRARFSELSQEFRQQHFLVGLVLLDLSNTLEIANPMLQNKAIGTIRYLMTCHDADPRYADPAAKARVAALYLPLLNILMDALPQLYHWESKEKSVYTDESGSITQSVALAIAGGGSVDVTGAQCRVSLSSEATRHLLMCTLWIVKSLEKSALAQWISELSSRRVLSILQVLNIASAAFEYKGKKALKRLPSQAAVTSDIRSRLEDVILGQGSARSELIMRRKERASGDKLRWRKDQMAYRVSEQPEGRAVEQDAHIEGALAAEASLVVLDTLETIVQADGGGGVVVGGVLKVLLRALARNQSTLVLQHMFNTQRALVFKYHSALFDEEESERCGDLCLTLLTRCSSPLSAVRSHAAASLYLLMRQNFEIGNNFARVKMQVTTSLSALVGRGRAPSEGALRRALKTVLVYAEKDTELADTSFPEQVKDLLFNLHMILSDTVKMKEFQEDPEMLLDLMYRIAKGYQGSPDLRLTWLANMAQQHMERKNHTEAAMCLVHSAALVAEYLHLLEPGGGGRPIGAVALSPITPNALEESAVGDDVLARREEGLCLGPDFSESGLAGLLEHAASSFHAAGMYEAIPDVYRVLLPIAEAAHDYKKLANIHGKLHEAYTRIEQLAGKRVFGTYFRVGFYGARFGDLNAEEFIYKEPTLTKLPEIFSRLENFYAERFGSENVVIIKDSNPVDPSKLESDKAYVQITYVEPYFEPHEMRHRPTVFHRNFNIRRFVYATPFTPGGKAHGELREQCKRKTILTVATHFPYLKTRIRVVARKQIVLSPIEVAIEDIQKKTAELAAATVQEPPDAKMLQMVLQGCIGTTVNQGPAEVANVFLSGLREQNVQPSKLQHKLRLCFKDFSKKCLDALRKNKNLIGPDQRDYQRELERNYQRLTERLTPLIAWSGPSPTSQLPIKSASPNW</sequence>
<dbReference type="Pfam" id="PF20422">
    <property type="entry name" value="DHR-2_Lobe_B"/>
    <property type="match status" value="1"/>
</dbReference>
<evidence type="ECO:0000256" key="14">
    <source>
        <dbReference type="PROSITE-ProRule" id="PRU00283"/>
    </source>
</evidence>
<feature type="domain" description="Kinesin motor" evidence="19">
    <location>
        <begin position="4"/>
        <end position="327"/>
    </location>
</feature>
<feature type="coiled-coil region" evidence="16">
    <location>
        <begin position="3211"/>
        <end position="3245"/>
    </location>
</feature>
<dbReference type="InterPro" id="IPR027417">
    <property type="entry name" value="P-loop_NTPase"/>
</dbReference>
<feature type="coiled-coil region" evidence="16">
    <location>
        <begin position="1498"/>
        <end position="1569"/>
    </location>
</feature>
<feature type="region of interest" description="Disordered" evidence="17">
    <location>
        <begin position="800"/>
        <end position="826"/>
    </location>
</feature>
<evidence type="ECO:0000256" key="13">
    <source>
        <dbReference type="ARBA" id="ARBA00023136"/>
    </source>
</evidence>
<evidence type="ECO:0000256" key="3">
    <source>
        <dbReference type="ARBA" id="ARBA00008715"/>
    </source>
</evidence>
<feature type="coiled-coil region" evidence="16">
    <location>
        <begin position="1349"/>
        <end position="1472"/>
    </location>
</feature>
<dbReference type="InterPro" id="IPR043161">
    <property type="entry name" value="DOCK_C_lobe_A"/>
</dbReference>
<dbReference type="CDD" id="cd11695">
    <property type="entry name" value="DHR2_DOCK_C"/>
    <property type="match status" value="1"/>
</dbReference>
<feature type="coiled-coil region" evidence="16">
    <location>
        <begin position="2458"/>
        <end position="2685"/>
    </location>
</feature>
<evidence type="ECO:0008006" key="24">
    <source>
        <dbReference type="Google" id="ProtNLM"/>
    </source>
</evidence>
<dbReference type="InterPro" id="IPR037808">
    <property type="entry name" value="C2_Dock-C"/>
</dbReference>
<keyword evidence="7" id="KW-0808">Transferase</keyword>
<evidence type="ECO:0000256" key="2">
    <source>
        <dbReference type="ARBA" id="ARBA00004922"/>
    </source>
</evidence>
<dbReference type="UniPathway" id="UPA00378"/>
<feature type="domain" description="DOCKER" evidence="21">
    <location>
        <begin position="5208"/>
        <end position="5644"/>
    </location>
</feature>
<dbReference type="Pfam" id="PF20421">
    <property type="entry name" value="DHR-2_Lobe_C"/>
    <property type="match status" value="1"/>
</dbReference>
<keyword evidence="6" id="KW-0328">Glycosyltransferase</keyword>
<feature type="region of interest" description="Disordered" evidence="17">
    <location>
        <begin position="448"/>
        <end position="467"/>
    </location>
</feature>
<dbReference type="InterPro" id="IPR043162">
    <property type="entry name" value="DOCK_C_lobe_C"/>
</dbReference>
<evidence type="ECO:0000256" key="16">
    <source>
        <dbReference type="SAM" id="Coils"/>
    </source>
</evidence>
<feature type="coiled-coil region" evidence="16">
    <location>
        <begin position="1035"/>
        <end position="1069"/>
    </location>
</feature>
<dbReference type="InterPro" id="IPR004856">
    <property type="entry name" value="Glyco_trans_ALG6/ALG8"/>
</dbReference>
<dbReference type="PRINTS" id="PR00380">
    <property type="entry name" value="KINESINHEAVY"/>
</dbReference>
<dbReference type="InterPro" id="IPR021816">
    <property type="entry name" value="DOCK_C/D_N"/>
</dbReference>
<dbReference type="PANTHER" id="PTHR23317:SF76">
    <property type="entry name" value="LD20667P"/>
    <property type="match status" value="1"/>
</dbReference>
<feature type="binding site" evidence="14">
    <location>
        <begin position="87"/>
        <end position="94"/>
    </location>
    <ligand>
        <name>ATP</name>
        <dbReference type="ChEBI" id="CHEBI:30616"/>
    </ligand>
</feature>
<dbReference type="InterPro" id="IPR001752">
    <property type="entry name" value="Kinesin_motor_dom"/>
</dbReference>
<dbReference type="FunFam" id="1.20.58.740:FF:000002">
    <property type="entry name" value="Dedicator of cytokinesis protein 7"/>
    <property type="match status" value="1"/>
</dbReference>
<keyword evidence="9 14" id="KW-0547">Nucleotide-binding</keyword>
<feature type="region of interest" description="Disordered" evidence="17">
    <location>
        <begin position="4064"/>
        <end position="4108"/>
    </location>
</feature>
<dbReference type="InterPro" id="IPR027007">
    <property type="entry name" value="C2_DOCK-type_domain"/>
</dbReference>
<evidence type="ECO:0000256" key="1">
    <source>
        <dbReference type="ARBA" id="ARBA00004477"/>
    </source>
</evidence>
<dbReference type="FunFam" id="3.40.850.10:FF:000177">
    <property type="entry name" value="Kinesin-like protein"/>
    <property type="match status" value="1"/>
</dbReference>
<dbReference type="Gene3D" id="1.10.287.1490">
    <property type="match status" value="1"/>
</dbReference>
<feature type="coiled-coil region" evidence="16">
    <location>
        <begin position="957"/>
        <end position="994"/>
    </location>
</feature>
<keyword evidence="8 18" id="KW-0812">Transmembrane</keyword>
<feature type="coiled-coil region" evidence="16">
    <location>
        <begin position="343"/>
        <end position="403"/>
    </location>
</feature>
<dbReference type="Gene3D" id="1.20.58.740">
    <property type="match status" value="1"/>
</dbReference>
<dbReference type="GO" id="GO:0016758">
    <property type="term" value="F:hexosyltransferase activity"/>
    <property type="evidence" value="ECO:0007669"/>
    <property type="project" value="InterPro"/>
</dbReference>
<evidence type="ECO:0000256" key="15">
    <source>
        <dbReference type="PROSITE-ProRule" id="PRU00983"/>
    </source>
</evidence>
<evidence type="ECO:0000259" key="21">
    <source>
        <dbReference type="PROSITE" id="PS51651"/>
    </source>
</evidence>
<protein>
    <recommendedName>
        <fullName evidence="24">Kinesin motor domain-containing protein</fullName>
    </recommendedName>
</protein>
<keyword evidence="14" id="KW-0505">Motor protein</keyword>
<dbReference type="Pfam" id="PF00225">
    <property type="entry name" value="Kinesin"/>
    <property type="match status" value="1"/>
</dbReference>
<feature type="compositionally biased region" description="Basic and acidic residues" evidence="17">
    <location>
        <begin position="4073"/>
        <end position="4108"/>
    </location>
</feature>
<reference evidence="22 23" key="1">
    <citation type="journal article" date="2017" name="Curr. Biol.">
        <title>The Evolution of Venom by Co-option of Single-Copy Genes.</title>
        <authorList>
            <person name="Martinson E.O."/>
            <person name="Mrinalini"/>
            <person name="Kelkar Y.D."/>
            <person name="Chang C.H."/>
            <person name="Werren J.H."/>
        </authorList>
    </citation>
    <scope>NUCLEOTIDE SEQUENCE [LARGE SCALE GENOMIC DNA]</scope>
    <source>
        <strain evidence="22 23">Alberta</strain>
        <tissue evidence="22">Whole body</tissue>
    </source>
</reference>
<gene>
    <name evidence="22" type="ORF">TSAR_004204</name>
</gene>